<evidence type="ECO:0000313" key="2">
    <source>
        <dbReference type="EMBL" id="KFK22510.1"/>
    </source>
</evidence>
<feature type="non-terminal residue" evidence="2">
    <location>
        <position position="360"/>
    </location>
</feature>
<feature type="region of interest" description="Disordered" evidence="1">
    <location>
        <begin position="53"/>
        <end position="100"/>
    </location>
</feature>
<feature type="non-terminal residue" evidence="2">
    <location>
        <position position="1"/>
    </location>
</feature>
<keyword evidence="3" id="KW-1185">Reference proteome</keyword>
<feature type="region of interest" description="Disordered" evidence="1">
    <location>
        <begin position="233"/>
        <end position="272"/>
    </location>
</feature>
<feature type="region of interest" description="Disordered" evidence="1">
    <location>
        <begin position="202"/>
        <end position="221"/>
    </location>
</feature>
<evidence type="ECO:0008006" key="4">
    <source>
        <dbReference type="Google" id="ProtNLM"/>
    </source>
</evidence>
<feature type="compositionally biased region" description="Basic and acidic residues" evidence="1">
    <location>
        <begin position="246"/>
        <end position="261"/>
    </location>
</feature>
<feature type="compositionally biased region" description="Polar residues" evidence="1">
    <location>
        <begin position="168"/>
        <end position="183"/>
    </location>
</feature>
<dbReference type="OrthoDB" id="1107545at2759"/>
<gene>
    <name evidence="2" type="ORF">AALP_AAs72877U000100</name>
</gene>
<dbReference type="Proteomes" id="UP000029120">
    <property type="component" value="Unassembled WGS sequence"/>
</dbReference>
<dbReference type="AlphaFoldDB" id="A0A087FY08"/>
<protein>
    <recommendedName>
        <fullName evidence="4">RNase H type-1 domain-containing protein</fullName>
    </recommendedName>
</protein>
<sequence length="360" mass="39075">CTVTRIPREENTDADALAAVASKTDEDVRRIIPVEFIKKPSIHLHGSANVITRSQAAKRKAQNESAETHHPEPAKQARPRKKVRGTPAETAPQKLNESASPHKLAIIPHELTKLAHPTFLAPETAQPELLETTNTESVVPAPPETVQTADPPHDQAASPEPLIRNDGNLPNQTNQTQSETNEVGPSEQVEADSRIPMETTRFDPCKAASPTPTGPAHPQAEEATYCPPLAIIPSKPGGTSSTEPAATKETDQPAPNEKEATTEGEASDTEYSCDKPWMDQIRGYIADGELPKDKWAARKLRAHAARYVLLDGNVFKWRLSGPLLVCVEGIDARRVMEEVHSGSCGNHSGGRALAIRIKRH</sequence>
<dbReference type="PANTHER" id="PTHR48475:SF2">
    <property type="entry name" value="RIBONUCLEASE H"/>
    <property type="match status" value="1"/>
</dbReference>
<reference evidence="3" key="1">
    <citation type="journal article" date="2015" name="Nat. Plants">
        <title>Genome expansion of Arabis alpina linked with retrotransposition and reduced symmetric DNA methylation.</title>
        <authorList>
            <person name="Willing E.M."/>
            <person name="Rawat V."/>
            <person name="Mandakova T."/>
            <person name="Maumus F."/>
            <person name="James G.V."/>
            <person name="Nordstroem K.J."/>
            <person name="Becker C."/>
            <person name="Warthmann N."/>
            <person name="Chica C."/>
            <person name="Szarzynska B."/>
            <person name="Zytnicki M."/>
            <person name="Albani M.C."/>
            <person name="Kiefer C."/>
            <person name="Bergonzi S."/>
            <person name="Castaings L."/>
            <person name="Mateos J.L."/>
            <person name="Berns M.C."/>
            <person name="Bujdoso N."/>
            <person name="Piofczyk T."/>
            <person name="de Lorenzo L."/>
            <person name="Barrero-Sicilia C."/>
            <person name="Mateos I."/>
            <person name="Piednoel M."/>
            <person name="Hagmann J."/>
            <person name="Chen-Min-Tao R."/>
            <person name="Iglesias-Fernandez R."/>
            <person name="Schuster S.C."/>
            <person name="Alonso-Blanco C."/>
            <person name="Roudier F."/>
            <person name="Carbonero P."/>
            <person name="Paz-Ares J."/>
            <person name="Davis S.J."/>
            <person name="Pecinka A."/>
            <person name="Quesneville H."/>
            <person name="Colot V."/>
            <person name="Lysak M.A."/>
            <person name="Weigel D."/>
            <person name="Coupland G."/>
            <person name="Schneeberger K."/>
        </authorList>
    </citation>
    <scope>NUCLEOTIDE SEQUENCE [LARGE SCALE GENOMIC DNA]</scope>
    <source>
        <strain evidence="3">cv. Pajares</strain>
    </source>
</reference>
<evidence type="ECO:0000313" key="3">
    <source>
        <dbReference type="Proteomes" id="UP000029120"/>
    </source>
</evidence>
<accession>A0A087FY08</accession>
<dbReference type="PANTHER" id="PTHR48475">
    <property type="entry name" value="RIBONUCLEASE H"/>
    <property type="match status" value="1"/>
</dbReference>
<dbReference type="eggNOG" id="KOG0017">
    <property type="taxonomic scope" value="Eukaryota"/>
</dbReference>
<feature type="compositionally biased region" description="Basic and acidic residues" evidence="1">
    <location>
        <begin position="66"/>
        <end position="75"/>
    </location>
</feature>
<organism evidence="2 3">
    <name type="scientific">Arabis alpina</name>
    <name type="common">Alpine rock-cress</name>
    <dbReference type="NCBI Taxonomy" id="50452"/>
    <lineage>
        <taxon>Eukaryota</taxon>
        <taxon>Viridiplantae</taxon>
        <taxon>Streptophyta</taxon>
        <taxon>Embryophyta</taxon>
        <taxon>Tracheophyta</taxon>
        <taxon>Spermatophyta</taxon>
        <taxon>Magnoliopsida</taxon>
        <taxon>eudicotyledons</taxon>
        <taxon>Gunneridae</taxon>
        <taxon>Pentapetalae</taxon>
        <taxon>rosids</taxon>
        <taxon>malvids</taxon>
        <taxon>Brassicales</taxon>
        <taxon>Brassicaceae</taxon>
        <taxon>Arabideae</taxon>
        <taxon>Arabis</taxon>
    </lineage>
</organism>
<feature type="region of interest" description="Disordered" evidence="1">
    <location>
        <begin position="132"/>
        <end position="195"/>
    </location>
</feature>
<dbReference type="EMBL" id="KL988510">
    <property type="protein sequence ID" value="KFK22510.1"/>
    <property type="molecule type" value="Genomic_DNA"/>
</dbReference>
<evidence type="ECO:0000256" key="1">
    <source>
        <dbReference type="SAM" id="MobiDB-lite"/>
    </source>
</evidence>
<proteinExistence type="predicted"/>
<dbReference type="Gramene" id="KFK22510">
    <property type="protein sequence ID" value="KFK22510"/>
    <property type="gene ID" value="AALP_AAs72877U000100"/>
</dbReference>
<name>A0A087FY08_ARAAL</name>